<dbReference type="HOGENOM" id="CLU_1959820_0_0_1"/>
<proteinExistence type="predicted"/>
<feature type="transmembrane region" description="Helical" evidence="1">
    <location>
        <begin position="49"/>
        <end position="73"/>
    </location>
</feature>
<protein>
    <submittedName>
        <fullName evidence="2">Uncharacterized protein</fullName>
    </submittedName>
</protein>
<accession>S7PU89</accession>
<dbReference type="GeneID" id="19306624"/>
<feature type="transmembrane region" description="Helical" evidence="1">
    <location>
        <begin position="12"/>
        <end position="37"/>
    </location>
</feature>
<name>S7PU89_GLOTA</name>
<dbReference type="RefSeq" id="XP_007870166.1">
    <property type="nucleotide sequence ID" value="XM_007871975.1"/>
</dbReference>
<gene>
    <name evidence="2" type="ORF">GLOTRDRAFT_49061</name>
</gene>
<dbReference type="KEGG" id="gtr:GLOTRDRAFT_49061"/>
<organism evidence="2 3">
    <name type="scientific">Gloeophyllum trabeum (strain ATCC 11539 / FP-39264 / Madison 617)</name>
    <name type="common">Brown rot fungus</name>
    <dbReference type="NCBI Taxonomy" id="670483"/>
    <lineage>
        <taxon>Eukaryota</taxon>
        <taxon>Fungi</taxon>
        <taxon>Dikarya</taxon>
        <taxon>Basidiomycota</taxon>
        <taxon>Agaricomycotina</taxon>
        <taxon>Agaricomycetes</taxon>
        <taxon>Gloeophyllales</taxon>
        <taxon>Gloeophyllaceae</taxon>
        <taxon>Gloeophyllum</taxon>
    </lineage>
</organism>
<keyword evidence="1" id="KW-0472">Membrane</keyword>
<evidence type="ECO:0000313" key="3">
    <source>
        <dbReference type="Proteomes" id="UP000030669"/>
    </source>
</evidence>
<evidence type="ECO:0000256" key="1">
    <source>
        <dbReference type="SAM" id="Phobius"/>
    </source>
</evidence>
<dbReference type="OrthoDB" id="2756618at2759"/>
<dbReference type="EMBL" id="KB469311">
    <property type="protein sequence ID" value="EPQ51376.1"/>
    <property type="molecule type" value="Genomic_DNA"/>
</dbReference>
<keyword evidence="1" id="KW-0812">Transmembrane</keyword>
<keyword evidence="1" id="KW-1133">Transmembrane helix</keyword>
<sequence length="128" mass="13773">MARSFSIGPAQIVALFMTCIFYGILLVTTGHCLNVLLLKKTGKTGAHRLALVVTIYMFAVASNDTALCLVHVLDAFAYYTGPGGAEGELSHVSSWINVVKLVNYLLQTTVGDLILVCTHSAFKHSPCQ</sequence>
<reference evidence="2 3" key="1">
    <citation type="journal article" date="2012" name="Science">
        <title>The Paleozoic origin of enzymatic lignin decomposition reconstructed from 31 fungal genomes.</title>
        <authorList>
            <person name="Floudas D."/>
            <person name="Binder M."/>
            <person name="Riley R."/>
            <person name="Barry K."/>
            <person name="Blanchette R.A."/>
            <person name="Henrissat B."/>
            <person name="Martinez A.T."/>
            <person name="Otillar R."/>
            <person name="Spatafora J.W."/>
            <person name="Yadav J.S."/>
            <person name="Aerts A."/>
            <person name="Benoit I."/>
            <person name="Boyd A."/>
            <person name="Carlson A."/>
            <person name="Copeland A."/>
            <person name="Coutinho P.M."/>
            <person name="de Vries R.P."/>
            <person name="Ferreira P."/>
            <person name="Findley K."/>
            <person name="Foster B."/>
            <person name="Gaskell J."/>
            <person name="Glotzer D."/>
            <person name="Gorecki P."/>
            <person name="Heitman J."/>
            <person name="Hesse C."/>
            <person name="Hori C."/>
            <person name="Igarashi K."/>
            <person name="Jurgens J.A."/>
            <person name="Kallen N."/>
            <person name="Kersten P."/>
            <person name="Kohler A."/>
            <person name="Kuees U."/>
            <person name="Kumar T.K.A."/>
            <person name="Kuo A."/>
            <person name="LaButti K."/>
            <person name="Larrondo L.F."/>
            <person name="Lindquist E."/>
            <person name="Ling A."/>
            <person name="Lombard V."/>
            <person name="Lucas S."/>
            <person name="Lundell T."/>
            <person name="Martin R."/>
            <person name="McLaughlin D.J."/>
            <person name="Morgenstern I."/>
            <person name="Morin E."/>
            <person name="Murat C."/>
            <person name="Nagy L.G."/>
            <person name="Nolan M."/>
            <person name="Ohm R.A."/>
            <person name="Patyshakuliyeva A."/>
            <person name="Rokas A."/>
            <person name="Ruiz-Duenas F.J."/>
            <person name="Sabat G."/>
            <person name="Salamov A."/>
            <person name="Samejima M."/>
            <person name="Schmutz J."/>
            <person name="Slot J.C."/>
            <person name="St John F."/>
            <person name="Stenlid J."/>
            <person name="Sun H."/>
            <person name="Sun S."/>
            <person name="Syed K."/>
            <person name="Tsang A."/>
            <person name="Wiebenga A."/>
            <person name="Young D."/>
            <person name="Pisabarro A."/>
            <person name="Eastwood D.C."/>
            <person name="Martin F."/>
            <person name="Cullen D."/>
            <person name="Grigoriev I.V."/>
            <person name="Hibbett D.S."/>
        </authorList>
    </citation>
    <scope>NUCLEOTIDE SEQUENCE [LARGE SCALE GENOMIC DNA]</scope>
    <source>
        <strain evidence="2 3">ATCC 11539</strain>
    </source>
</reference>
<keyword evidence="3" id="KW-1185">Reference proteome</keyword>
<dbReference type="AlphaFoldDB" id="S7PU89"/>
<dbReference type="Proteomes" id="UP000030669">
    <property type="component" value="Unassembled WGS sequence"/>
</dbReference>
<evidence type="ECO:0000313" key="2">
    <source>
        <dbReference type="EMBL" id="EPQ51376.1"/>
    </source>
</evidence>